<dbReference type="PROSITE" id="PS00108">
    <property type="entry name" value="PROTEIN_KINASE_ST"/>
    <property type="match status" value="1"/>
</dbReference>
<dbReference type="OrthoDB" id="6111975at2"/>
<dbReference type="PROSITE" id="PS00107">
    <property type="entry name" value="PROTEIN_KINASE_ATP"/>
    <property type="match status" value="1"/>
</dbReference>
<evidence type="ECO:0000256" key="5">
    <source>
        <dbReference type="PROSITE-ProRule" id="PRU10141"/>
    </source>
</evidence>
<keyword evidence="2 5" id="KW-0547">Nucleotide-binding</keyword>
<reference evidence="9 10" key="1">
    <citation type="submission" date="2019-02" db="EMBL/GenBank/DDBJ databases">
        <title>Deep-cultivation of Planctomycetes and their phenomic and genomic characterization uncovers novel biology.</title>
        <authorList>
            <person name="Wiegand S."/>
            <person name="Jogler M."/>
            <person name="Boedeker C."/>
            <person name="Pinto D."/>
            <person name="Vollmers J."/>
            <person name="Rivas-Marin E."/>
            <person name="Kohn T."/>
            <person name="Peeters S.H."/>
            <person name="Heuer A."/>
            <person name="Rast P."/>
            <person name="Oberbeckmann S."/>
            <person name="Bunk B."/>
            <person name="Jeske O."/>
            <person name="Meyerdierks A."/>
            <person name="Storesund J.E."/>
            <person name="Kallscheuer N."/>
            <person name="Luecker S."/>
            <person name="Lage O.M."/>
            <person name="Pohl T."/>
            <person name="Merkel B.J."/>
            <person name="Hornburger P."/>
            <person name="Mueller R.-W."/>
            <person name="Bruemmer F."/>
            <person name="Labrenz M."/>
            <person name="Spormann A.M."/>
            <person name="Op den Camp H."/>
            <person name="Overmann J."/>
            <person name="Amann R."/>
            <person name="Jetten M.S.M."/>
            <person name="Mascher T."/>
            <person name="Medema M.H."/>
            <person name="Devos D.P."/>
            <person name="Kaster A.-K."/>
            <person name="Ovreas L."/>
            <person name="Rohde M."/>
            <person name="Galperin M.Y."/>
            <person name="Jogler C."/>
        </authorList>
    </citation>
    <scope>NUCLEOTIDE SEQUENCE [LARGE SCALE GENOMIC DNA]</scope>
    <source>
        <strain evidence="9 10">Mal4</strain>
    </source>
</reference>
<evidence type="ECO:0000313" key="9">
    <source>
        <dbReference type="EMBL" id="QDU37519.1"/>
    </source>
</evidence>
<feature type="transmembrane region" description="Helical" evidence="7">
    <location>
        <begin position="400"/>
        <end position="422"/>
    </location>
</feature>
<keyword evidence="7" id="KW-0812">Transmembrane</keyword>
<dbReference type="Gene3D" id="1.10.510.10">
    <property type="entry name" value="Transferase(Phosphotransferase) domain 1"/>
    <property type="match status" value="1"/>
</dbReference>
<proteinExistence type="predicted"/>
<accession>A0A517Z4Y8</accession>
<feature type="region of interest" description="Disordered" evidence="6">
    <location>
        <begin position="792"/>
        <end position="816"/>
    </location>
</feature>
<dbReference type="AlphaFoldDB" id="A0A517Z4Y8"/>
<keyword evidence="7" id="KW-0472">Membrane</keyword>
<dbReference type="Gene3D" id="3.30.200.20">
    <property type="entry name" value="Phosphorylase Kinase, domain 1"/>
    <property type="match status" value="1"/>
</dbReference>
<dbReference type="PROSITE" id="PS50011">
    <property type="entry name" value="PROTEIN_KINASE_DOM"/>
    <property type="match status" value="1"/>
</dbReference>
<keyword evidence="4 5" id="KW-0067">ATP-binding</keyword>
<dbReference type="EC" id="2.7.11.1" evidence="9"/>
<keyword evidence="3 9" id="KW-0418">Kinase</keyword>
<dbReference type="CDD" id="cd14014">
    <property type="entry name" value="STKc_PknB_like"/>
    <property type="match status" value="1"/>
</dbReference>
<dbReference type="PANTHER" id="PTHR43289">
    <property type="entry name" value="MITOGEN-ACTIVATED PROTEIN KINASE KINASE KINASE 20-RELATED"/>
    <property type="match status" value="1"/>
</dbReference>
<dbReference type="Pfam" id="PF00069">
    <property type="entry name" value="Pkinase"/>
    <property type="match status" value="1"/>
</dbReference>
<evidence type="ECO:0000259" key="8">
    <source>
        <dbReference type="PROSITE" id="PS50011"/>
    </source>
</evidence>
<gene>
    <name evidence="9" type="primary">pknB_13</name>
    <name evidence="9" type="ORF">Mal4_18330</name>
</gene>
<keyword evidence="1 9" id="KW-0808">Transferase</keyword>
<evidence type="ECO:0000256" key="1">
    <source>
        <dbReference type="ARBA" id="ARBA00022679"/>
    </source>
</evidence>
<feature type="transmembrane region" description="Helical" evidence="7">
    <location>
        <begin position="634"/>
        <end position="654"/>
    </location>
</feature>
<keyword evidence="10" id="KW-1185">Reference proteome</keyword>
<dbReference type="KEGG" id="mri:Mal4_18330"/>
<feature type="domain" description="Protein kinase" evidence="8">
    <location>
        <begin position="68"/>
        <end position="336"/>
    </location>
</feature>
<dbReference type="SUPFAM" id="SSF56112">
    <property type="entry name" value="Protein kinase-like (PK-like)"/>
    <property type="match status" value="1"/>
</dbReference>
<dbReference type="EMBL" id="CP036275">
    <property type="protein sequence ID" value="QDU37519.1"/>
    <property type="molecule type" value="Genomic_DNA"/>
</dbReference>
<feature type="transmembrane region" description="Helical" evidence="7">
    <location>
        <begin position="586"/>
        <end position="611"/>
    </location>
</feature>
<dbReference type="GO" id="GO:0004674">
    <property type="term" value="F:protein serine/threonine kinase activity"/>
    <property type="evidence" value="ECO:0007669"/>
    <property type="project" value="UniProtKB-EC"/>
</dbReference>
<feature type="transmembrane region" description="Helical" evidence="7">
    <location>
        <begin position="484"/>
        <end position="505"/>
    </location>
</feature>
<keyword evidence="7" id="KW-1133">Transmembrane helix</keyword>
<evidence type="ECO:0000256" key="3">
    <source>
        <dbReference type="ARBA" id="ARBA00022777"/>
    </source>
</evidence>
<evidence type="ECO:0000256" key="6">
    <source>
        <dbReference type="SAM" id="MobiDB-lite"/>
    </source>
</evidence>
<sequence length="816" mass="87729">MTTPSECPVCGSHLPLDATAGLCPKCLMQAGMQSDAPAGESPFVPTTPQPGGFVPPPVSSLTAAFPGLEVLELIGHGGMGAVYKARQKKLDRLVALKIIRPESAADPAFAERFTREAVTLARLNHPQIVSIHDFGEVEYESLTGRDGGEPARQPLFYFVMEYVDGANVRDLIRRGRVPPQQALAIVAQICDALQYAHDEGIIHRDIKPENILVDRRGRVKIADFGLARLVANSPENFTLTGTHQVMGTPRYMAPEQMAGSHRVDHRADLYALGVVLYEMLTGQLPMGKFEPPSRKVAVDARLDEVVHRALASDPDQRYQRASEIRSDVESLVHESVSRIDSGEAWSSDPVPPAGPSTILENHVAQAVGWLRNAAASPRLRPEPQPLPADSEVTGLSFARFLATVTVALLLLIPAAGLITNGIDIADGNDPVPAWVGALMILGGIALIALPAMFIWRRRDVSQNRSEPGGRPHPDDALPRFSRKAIWGAAWGSMFILMFLALVPAYTLRVAPAPVSTVEEVGGPADEESHAAASAHAAHHPRQDSFTALMVVLAMIGGAGLSAPFGMTILGLLAISDIQSSRGRITGLGLAYFDAICFPLIIFSVAFIWSFVEMIGAAGSSSDPQSLADYLQRDAVLAGTLLCGLFNVLLVSFGWRLVSRTSGTVAAGSSSIVTPSDGAPFARVVLSIAPSPQLGNIVVTHFGELGYRLVEEQPSEWVFQRGRKLAALHATDIRRYFTQLNVRTMPLGPDRVRLSCSWFVWLFGAITVRKDVAVLEAEGRELEVLINETASASSTDAAPMTRGSENADISERAVHDA</sequence>
<feature type="region of interest" description="Disordered" evidence="6">
    <location>
        <begin position="518"/>
        <end position="538"/>
    </location>
</feature>
<dbReference type="RefSeq" id="WP_145368402.1">
    <property type="nucleotide sequence ID" value="NZ_CP036275.1"/>
</dbReference>
<dbReference type="InterPro" id="IPR017441">
    <property type="entry name" value="Protein_kinase_ATP_BS"/>
</dbReference>
<dbReference type="SMART" id="SM00220">
    <property type="entry name" value="S_TKc"/>
    <property type="match status" value="1"/>
</dbReference>
<dbReference type="InterPro" id="IPR008271">
    <property type="entry name" value="Ser/Thr_kinase_AS"/>
</dbReference>
<organism evidence="9 10">
    <name type="scientific">Maioricimonas rarisocia</name>
    <dbReference type="NCBI Taxonomy" id="2528026"/>
    <lineage>
        <taxon>Bacteria</taxon>
        <taxon>Pseudomonadati</taxon>
        <taxon>Planctomycetota</taxon>
        <taxon>Planctomycetia</taxon>
        <taxon>Planctomycetales</taxon>
        <taxon>Planctomycetaceae</taxon>
        <taxon>Maioricimonas</taxon>
    </lineage>
</organism>
<feature type="transmembrane region" description="Helical" evidence="7">
    <location>
        <begin position="434"/>
        <end position="455"/>
    </location>
</feature>
<evidence type="ECO:0000256" key="7">
    <source>
        <dbReference type="SAM" id="Phobius"/>
    </source>
</evidence>
<evidence type="ECO:0000256" key="4">
    <source>
        <dbReference type="ARBA" id="ARBA00022840"/>
    </source>
</evidence>
<dbReference type="InterPro" id="IPR011009">
    <property type="entry name" value="Kinase-like_dom_sf"/>
</dbReference>
<dbReference type="PANTHER" id="PTHR43289:SF6">
    <property type="entry name" value="SERINE_THREONINE-PROTEIN KINASE NEKL-3"/>
    <property type="match status" value="1"/>
</dbReference>
<feature type="transmembrane region" description="Helical" evidence="7">
    <location>
        <begin position="547"/>
        <end position="574"/>
    </location>
</feature>
<evidence type="ECO:0000313" key="10">
    <source>
        <dbReference type="Proteomes" id="UP000320496"/>
    </source>
</evidence>
<dbReference type="GO" id="GO:0005524">
    <property type="term" value="F:ATP binding"/>
    <property type="evidence" value="ECO:0007669"/>
    <property type="project" value="UniProtKB-UniRule"/>
</dbReference>
<dbReference type="InterPro" id="IPR000719">
    <property type="entry name" value="Prot_kinase_dom"/>
</dbReference>
<dbReference type="Proteomes" id="UP000320496">
    <property type="component" value="Chromosome"/>
</dbReference>
<feature type="binding site" evidence="5">
    <location>
        <position position="97"/>
    </location>
    <ligand>
        <name>ATP</name>
        <dbReference type="ChEBI" id="CHEBI:30616"/>
    </ligand>
</feature>
<protein>
    <submittedName>
        <fullName evidence="9">Serine/threonine-protein kinase PknB</fullName>
        <ecNumber evidence="9">2.7.11.1</ecNumber>
    </submittedName>
</protein>
<name>A0A517Z4Y8_9PLAN</name>
<evidence type="ECO:0000256" key="2">
    <source>
        <dbReference type="ARBA" id="ARBA00022741"/>
    </source>
</evidence>